<dbReference type="InterPro" id="IPR002155">
    <property type="entry name" value="Thiolase"/>
</dbReference>
<dbReference type="NCBIfam" id="TIGR01930">
    <property type="entry name" value="AcCoA-C-Actrans"/>
    <property type="match status" value="1"/>
</dbReference>
<keyword evidence="3 4" id="KW-0012">Acyltransferase</keyword>
<dbReference type="Pfam" id="PF02803">
    <property type="entry name" value="Thiolase_C"/>
    <property type="match status" value="1"/>
</dbReference>
<organism evidence="7 8">
    <name type="scientific">Geomicrobium sediminis</name>
    <dbReference type="NCBI Taxonomy" id="1347788"/>
    <lineage>
        <taxon>Bacteria</taxon>
        <taxon>Bacillati</taxon>
        <taxon>Bacillota</taxon>
        <taxon>Bacilli</taxon>
        <taxon>Bacillales</taxon>
        <taxon>Geomicrobium</taxon>
    </lineage>
</organism>
<dbReference type="EC" id="2.3.1.9" evidence="7"/>
<dbReference type="Proteomes" id="UP000741863">
    <property type="component" value="Unassembled WGS sequence"/>
</dbReference>
<dbReference type="EMBL" id="JAFBEC010000011">
    <property type="protein sequence ID" value="MBM7634290.1"/>
    <property type="molecule type" value="Genomic_DNA"/>
</dbReference>
<proteinExistence type="inferred from homology"/>
<dbReference type="GO" id="GO:0003985">
    <property type="term" value="F:acetyl-CoA C-acetyltransferase activity"/>
    <property type="evidence" value="ECO:0007669"/>
    <property type="project" value="UniProtKB-EC"/>
</dbReference>
<evidence type="ECO:0000256" key="1">
    <source>
        <dbReference type="ARBA" id="ARBA00010982"/>
    </source>
</evidence>
<dbReference type="PROSITE" id="PS00737">
    <property type="entry name" value="THIOLASE_2"/>
    <property type="match status" value="1"/>
</dbReference>
<reference evidence="7 8" key="1">
    <citation type="submission" date="2021-01" db="EMBL/GenBank/DDBJ databases">
        <title>Genomic Encyclopedia of Type Strains, Phase IV (KMG-IV): sequencing the most valuable type-strain genomes for metagenomic binning, comparative biology and taxonomic classification.</title>
        <authorList>
            <person name="Goeker M."/>
        </authorList>
    </citation>
    <scope>NUCLEOTIDE SEQUENCE [LARGE SCALE GENOMIC DNA]</scope>
    <source>
        <strain evidence="7 8">DSM 25540</strain>
    </source>
</reference>
<evidence type="ECO:0000259" key="5">
    <source>
        <dbReference type="Pfam" id="PF00108"/>
    </source>
</evidence>
<comment type="similarity">
    <text evidence="1 4">Belongs to the thiolase-like superfamily. Thiolase family.</text>
</comment>
<keyword evidence="8" id="KW-1185">Reference proteome</keyword>
<feature type="domain" description="Thiolase C-terminal" evidence="6">
    <location>
        <begin position="261"/>
        <end position="381"/>
    </location>
</feature>
<dbReference type="PANTHER" id="PTHR43853">
    <property type="entry name" value="3-KETOACYL-COA THIOLASE, PEROXISOMAL"/>
    <property type="match status" value="1"/>
</dbReference>
<dbReference type="InterPro" id="IPR020616">
    <property type="entry name" value="Thiolase_N"/>
</dbReference>
<evidence type="ECO:0000256" key="3">
    <source>
        <dbReference type="ARBA" id="ARBA00023315"/>
    </source>
</evidence>
<dbReference type="InterPro" id="IPR020613">
    <property type="entry name" value="Thiolase_CS"/>
</dbReference>
<evidence type="ECO:0000259" key="6">
    <source>
        <dbReference type="Pfam" id="PF02803"/>
    </source>
</evidence>
<evidence type="ECO:0000313" key="7">
    <source>
        <dbReference type="EMBL" id="MBM7634290.1"/>
    </source>
</evidence>
<dbReference type="Gene3D" id="3.40.47.10">
    <property type="match status" value="2"/>
</dbReference>
<dbReference type="InterPro" id="IPR016039">
    <property type="entry name" value="Thiolase-like"/>
</dbReference>
<dbReference type="InterPro" id="IPR050215">
    <property type="entry name" value="Thiolase-like_sf_Thiolase"/>
</dbReference>
<keyword evidence="2 4" id="KW-0808">Transferase</keyword>
<dbReference type="SUPFAM" id="SSF53901">
    <property type="entry name" value="Thiolase-like"/>
    <property type="match status" value="2"/>
</dbReference>
<gene>
    <name evidence="7" type="ORF">JOD17_003392</name>
</gene>
<evidence type="ECO:0000313" key="8">
    <source>
        <dbReference type="Proteomes" id="UP000741863"/>
    </source>
</evidence>
<protein>
    <submittedName>
        <fullName evidence="7">Acetyl-CoA C-acetyltransferase</fullName>
        <ecNumber evidence="7">2.3.1.9</ecNumber>
    </submittedName>
</protein>
<evidence type="ECO:0000256" key="4">
    <source>
        <dbReference type="RuleBase" id="RU003557"/>
    </source>
</evidence>
<dbReference type="PANTHER" id="PTHR43853:SF3">
    <property type="entry name" value="ACETYL-COA C-ACETYLTRANSFERASE YHFS-RELATED"/>
    <property type="match status" value="1"/>
</dbReference>
<dbReference type="PIRSF" id="PIRSF000429">
    <property type="entry name" value="Ac-CoA_Ac_transf"/>
    <property type="match status" value="1"/>
</dbReference>
<evidence type="ECO:0000256" key="2">
    <source>
        <dbReference type="ARBA" id="ARBA00022679"/>
    </source>
</evidence>
<dbReference type="Pfam" id="PF00108">
    <property type="entry name" value="Thiolase_N"/>
    <property type="match status" value="1"/>
</dbReference>
<dbReference type="RefSeq" id="WP_204699037.1">
    <property type="nucleotide sequence ID" value="NZ_JAFBEC010000011.1"/>
</dbReference>
<dbReference type="InterPro" id="IPR020617">
    <property type="entry name" value="Thiolase_C"/>
</dbReference>
<name>A0ABS2PFU5_9BACL</name>
<dbReference type="CDD" id="cd00751">
    <property type="entry name" value="thiolase"/>
    <property type="match status" value="1"/>
</dbReference>
<comment type="caution">
    <text evidence="7">The sequence shown here is derived from an EMBL/GenBank/DDBJ whole genome shotgun (WGS) entry which is preliminary data.</text>
</comment>
<sequence>MHTPVIVKTKRTAIAKAGGALSDVRPEHLAAPVLQSLLTDTGIEAKQIDEVVLGNAVGPGGNLARLALLTAGFPLEIPGVTIDRQCGSGLEAIVYAARFIQSGAGSIYIAGGVESESFAPLKVEKPTSDHAEPLEFTRARFAPDGIGDPDMGIAAENVARTFGITREMQDDFAWRSHQLASIAQAKGHFSNEIVPVERTNGTIFHQDECIRGNDMKKLLARLKPVFEQQGTVTAGNCCPKNDGAAATLIMSKEEAQCYGLKPEAIFLDAVTAGVDPNLLGIGPVPAIRKLLIKNRLTMNEIDLVEFNEAFASQVIASLHLLDIPLEKVNISGGAIAFGHPYGASGSIVVTRLIENMKQTNAQYGIATMGIGGGLGTAVLLRRDPEE</sequence>
<accession>A0ABS2PFU5</accession>
<feature type="domain" description="Thiolase N-terminal" evidence="5">
    <location>
        <begin position="5"/>
        <end position="253"/>
    </location>
</feature>